<gene>
    <name evidence="2" type="ORF">K3148_03050</name>
</gene>
<evidence type="ECO:0000256" key="1">
    <source>
        <dbReference type="SAM" id="MobiDB-lite"/>
    </source>
</evidence>
<proteinExistence type="predicted"/>
<feature type="region of interest" description="Disordered" evidence="1">
    <location>
        <begin position="1"/>
        <end position="23"/>
    </location>
</feature>
<organism evidence="2 3">
    <name type="scientific">Qipengyuania aurantiaca</name>
    <dbReference type="NCBI Taxonomy" id="2867233"/>
    <lineage>
        <taxon>Bacteria</taxon>
        <taxon>Pseudomonadati</taxon>
        <taxon>Pseudomonadota</taxon>
        <taxon>Alphaproteobacteria</taxon>
        <taxon>Sphingomonadales</taxon>
        <taxon>Erythrobacteraceae</taxon>
        <taxon>Qipengyuania</taxon>
    </lineage>
</organism>
<feature type="compositionally biased region" description="Basic and acidic residues" evidence="1">
    <location>
        <begin position="10"/>
        <end position="23"/>
    </location>
</feature>
<evidence type="ECO:0000313" key="2">
    <source>
        <dbReference type="EMBL" id="QZD90390.1"/>
    </source>
</evidence>
<evidence type="ECO:0000313" key="3">
    <source>
        <dbReference type="Proteomes" id="UP000824281"/>
    </source>
</evidence>
<dbReference type="Proteomes" id="UP000824281">
    <property type="component" value="Chromosome"/>
</dbReference>
<reference evidence="2 3" key="1">
    <citation type="submission" date="2021-08" db="EMBL/GenBank/DDBJ databases">
        <title>Comparative Genomics Analysis of the Genus Qipengyuania Reveals Extensive Genetic Diversity and Metabolic Versatility, Including the Description of Fifteen Novel Species.</title>
        <authorList>
            <person name="Liu Y."/>
        </authorList>
    </citation>
    <scope>NUCLEOTIDE SEQUENCE [LARGE SCALE GENOMIC DNA]</scope>
    <source>
        <strain evidence="2 3">1NDH13</strain>
    </source>
</reference>
<dbReference type="RefSeq" id="WP_221425861.1">
    <property type="nucleotide sequence ID" value="NZ_CP081295.1"/>
</dbReference>
<name>A0ABX8ZN12_9SPHN</name>
<keyword evidence="3" id="KW-1185">Reference proteome</keyword>
<dbReference type="Pfam" id="PF06073">
    <property type="entry name" value="DUF934"/>
    <property type="match status" value="1"/>
</dbReference>
<protein>
    <submittedName>
        <fullName evidence="2">DUF934 domain-containing protein</fullName>
    </submittedName>
</protein>
<dbReference type="EMBL" id="CP081295">
    <property type="protein sequence ID" value="QZD90390.1"/>
    <property type="molecule type" value="Genomic_DNA"/>
</dbReference>
<dbReference type="InterPro" id="IPR008318">
    <property type="entry name" value="UCP030820"/>
</dbReference>
<accession>A0ABX8ZN12</accession>
<sequence length="134" mass="14732">MTLVTPAGFRPDDNRSYAPHDELPAGSDLAVDLPNDADPTVLAPRIGDIALIRIPFPTYGDGRGFSIARELREMGYAGTLRASGYVISDQFRHALQSGFDEVEIDDALAARQPEELWQVEDWKSYRAKLVQGAA</sequence>